<gene>
    <name evidence="1" type="ORF">MORIYA_0318</name>
</gene>
<dbReference type="KEGG" id="mya:MORIYA_0318"/>
<dbReference type="EMBL" id="LS483250">
    <property type="protein sequence ID" value="SQD76796.1"/>
    <property type="molecule type" value="Genomic_DNA"/>
</dbReference>
<name>A0A330LKQ7_9GAMM</name>
<evidence type="ECO:0000313" key="1">
    <source>
        <dbReference type="EMBL" id="SQD76796.1"/>
    </source>
</evidence>
<proteinExistence type="predicted"/>
<evidence type="ECO:0000313" key="2">
    <source>
        <dbReference type="Proteomes" id="UP000250163"/>
    </source>
</evidence>
<sequence length="208" mass="24116">MKTYSYEHGGEFVTAFATKQQYINSLGTPKDRFNKLRAGEVQRHWLYIGSDLRQFLIEIFLMMKTAEPWEAIQVIIEDKQLNLEKYDEEQHGEIKARLDSVYSLMDGKSIASKCLWEVRRGIHRDYHDLCFNRVMLPHRFTHVRGDLYLVVNKQGKPLGYLGEPLSHSGLRLHRIEGVVKSCVATGARDEIAVAKSILKRMDITDEVY</sequence>
<protein>
    <submittedName>
        <fullName evidence="1">Uncharacterized protein</fullName>
    </submittedName>
</protein>
<organism evidence="1 2">
    <name type="scientific">Moritella yayanosii</name>
    <dbReference type="NCBI Taxonomy" id="69539"/>
    <lineage>
        <taxon>Bacteria</taxon>
        <taxon>Pseudomonadati</taxon>
        <taxon>Pseudomonadota</taxon>
        <taxon>Gammaproteobacteria</taxon>
        <taxon>Alteromonadales</taxon>
        <taxon>Moritellaceae</taxon>
        <taxon>Moritella</taxon>
    </lineage>
</organism>
<dbReference type="RefSeq" id="WP_112712104.1">
    <property type="nucleotide sequence ID" value="NZ_LS483250.1"/>
</dbReference>
<dbReference type="AlphaFoldDB" id="A0A330LKQ7"/>
<keyword evidence="2" id="KW-1185">Reference proteome</keyword>
<accession>A0A330LKQ7</accession>
<dbReference type="Proteomes" id="UP000250163">
    <property type="component" value="Chromosome MORIYA"/>
</dbReference>
<reference evidence="2" key="1">
    <citation type="submission" date="2018-05" db="EMBL/GenBank/DDBJ databases">
        <authorList>
            <person name="Cea G.-C."/>
            <person name="William W."/>
        </authorList>
    </citation>
    <scope>NUCLEOTIDE SEQUENCE [LARGE SCALE GENOMIC DNA]</scope>
    <source>
        <strain evidence="2">DB21MT 5</strain>
    </source>
</reference>